<sequence>MLMVSFEDYSELSLTVLGNIPLPQGGNFYRVGRSQTVGGKAGPRLRSHSDVKKYCEDNNIKYDAQQFNFHHQVGESIPQTHGDDDDSSGLKNYHTTIFEPTSYGEAMIQPEARSWQEAMEEELGVLKERNVYDIVQRSQNTKVIGCR</sequence>
<proteinExistence type="predicted"/>
<name>A0A4Y2WLD4_ARAVE</name>
<dbReference type="Proteomes" id="UP000499080">
    <property type="component" value="Unassembled WGS sequence"/>
</dbReference>
<dbReference type="OrthoDB" id="8069008at2759"/>
<evidence type="ECO:0000313" key="2">
    <source>
        <dbReference type="Proteomes" id="UP000499080"/>
    </source>
</evidence>
<dbReference type="AlphaFoldDB" id="A0A4Y2WLD4"/>
<evidence type="ECO:0000313" key="1">
    <source>
        <dbReference type="EMBL" id="GBO37498.1"/>
    </source>
</evidence>
<protein>
    <recommendedName>
        <fullName evidence="3">Retrovirus-related Pol polyprotein from transposon TNT 1-94</fullName>
    </recommendedName>
</protein>
<keyword evidence="2" id="KW-1185">Reference proteome</keyword>
<evidence type="ECO:0008006" key="3">
    <source>
        <dbReference type="Google" id="ProtNLM"/>
    </source>
</evidence>
<reference evidence="1 2" key="1">
    <citation type="journal article" date="2019" name="Sci. Rep.">
        <title>Orb-weaving spider Araneus ventricosus genome elucidates the spidroin gene catalogue.</title>
        <authorList>
            <person name="Kono N."/>
            <person name="Nakamura H."/>
            <person name="Ohtoshi R."/>
            <person name="Moran D.A.P."/>
            <person name="Shinohara A."/>
            <person name="Yoshida Y."/>
            <person name="Fujiwara M."/>
            <person name="Mori M."/>
            <person name="Tomita M."/>
            <person name="Arakawa K."/>
        </authorList>
    </citation>
    <scope>NUCLEOTIDE SEQUENCE [LARGE SCALE GENOMIC DNA]</scope>
</reference>
<accession>A0A4Y2WLD4</accession>
<dbReference type="EMBL" id="BGPR01061954">
    <property type="protein sequence ID" value="GBO37498.1"/>
    <property type="molecule type" value="Genomic_DNA"/>
</dbReference>
<organism evidence="1 2">
    <name type="scientific">Araneus ventricosus</name>
    <name type="common">Orbweaver spider</name>
    <name type="synonym">Epeira ventricosa</name>
    <dbReference type="NCBI Taxonomy" id="182803"/>
    <lineage>
        <taxon>Eukaryota</taxon>
        <taxon>Metazoa</taxon>
        <taxon>Ecdysozoa</taxon>
        <taxon>Arthropoda</taxon>
        <taxon>Chelicerata</taxon>
        <taxon>Arachnida</taxon>
        <taxon>Araneae</taxon>
        <taxon>Araneomorphae</taxon>
        <taxon>Entelegynae</taxon>
        <taxon>Araneoidea</taxon>
        <taxon>Araneidae</taxon>
        <taxon>Araneus</taxon>
    </lineage>
</organism>
<gene>
    <name evidence="1" type="ORF">AVEN_191426_1</name>
</gene>
<comment type="caution">
    <text evidence="1">The sequence shown here is derived from an EMBL/GenBank/DDBJ whole genome shotgun (WGS) entry which is preliminary data.</text>
</comment>